<gene>
    <name evidence="2" type="ORF">AVDCRST_MAG78-3697</name>
</gene>
<protein>
    <submittedName>
        <fullName evidence="2">Uncharacterized protein</fullName>
    </submittedName>
</protein>
<feature type="region of interest" description="Disordered" evidence="1">
    <location>
        <begin position="1"/>
        <end position="66"/>
    </location>
</feature>
<feature type="compositionally biased region" description="Basic residues" evidence="1">
    <location>
        <begin position="26"/>
        <end position="41"/>
    </location>
</feature>
<reference evidence="2" key="1">
    <citation type="submission" date="2020-02" db="EMBL/GenBank/DDBJ databases">
        <authorList>
            <person name="Meier V. D."/>
        </authorList>
    </citation>
    <scope>NUCLEOTIDE SEQUENCE</scope>
    <source>
        <strain evidence="2">AVDCRST_MAG78</strain>
    </source>
</reference>
<dbReference type="EMBL" id="CADCVB010000241">
    <property type="protein sequence ID" value="CAA9453498.1"/>
    <property type="molecule type" value="Genomic_DNA"/>
</dbReference>
<proteinExistence type="predicted"/>
<feature type="compositionally biased region" description="Basic residues" evidence="1">
    <location>
        <begin position="1"/>
        <end position="12"/>
    </location>
</feature>
<accession>A0A6J4QSN1</accession>
<evidence type="ECO:0000256" key="1">
    <source>
        <dbReference type="SAM" id="MobiDB-lite"/>
    </source>
</evidence>
<feature type="non-terminal residue" evidence="2">
    <location>
        <position position="66"/>
    </location>
</feature>
<dbReference type="AlphaFoldDB" id="A0A6J4QSN1"/>
<sequence>ARHPMRHPRRPHRGAETSPRPGDHARRPRDHRIPRRVHLRPYSRDAGFAPRQRGESPRGLRTRRRL</sequence>
<organism evidence="2">
    <name type="scientific">uncultured Rubrobacteraceae bacterium</name>
    <dbReference type="NCBI Taxonomy" id="349277"/>
    <lineage>
        <taxon>Bacteria</taxon>
        <taxon>Bacillati</taxon>
        <taxon>Actinomycetota</taxon>
        <taxon>Rubrobacteria</taxon>
        <taxon>Rubrobacterales</taxon>
        <taxon>Rubrobacteraceae</taxon>
        <taxon>environmental samples</taxon>
    </lineage>
</organism>
<evidence type="ECO:0000313" key="2">
    <source>
        <dbReference type="EMBL" id="CAA9453498.1"/>
    </source>
</evidence>
<name>A0A6J4QSN1_9ACTN</name>
<feature type="non-terminal residue" evidence="2">
    <location>
        <position position="1"/>
    </location>
</feature>